<dbReference type="SUPFAM" id="SSF52540">
    <property type="entry name" value="P-loop containing nucleoside triphosphate hydrolases"/>
    <property type="match status" value="1"/>
</dbReference>
<dbReference type="NCBIfam" id="TIGR04435">
    <property type="entry name" value="restrict_AAA_1"/>
    <property type="match status" value="1"/>
</dbReference>
<organism evidence="2 3">
    <name type="scientific">Corallococcus praedator</name>
    <dbReference type="NCBI Taxonomy" id="2316724"/>
    <lineage>
        <taxon>Bacteria</taxon>
        <taxon>Pseudomonadati</taxon>
        <taxon>Myxococcota</taxon>
        <taxon>Myxococcia</taxon>
        <taxon>Myxococcales</taxon>
        <taxon>Cystobacterineae</taxon>
        <taxon>Myxococcaceae</taxon>
        <taxon>Corallococcus</taxon>
    </lineage>
</organism>
<evidence type="ECO:0000259" key="1">
    <source>
        <dbReference type="Pfam" id="PF13304"/>
    </source>
</evidence>
<dbReference type="InterPro" id="IPR051396">
    <property type="entry name" value="Bact_Antivir_Def_Nuclease"/>
</dbReference>
<name>A0ABX9QET3_9BACT</name>
<dbReference type="Gene3D" id="3.40.50.300">
    <property type="entry name" value="P-loop containing nucleotide triphosphate hydrolases"/>
    <property type="match status" value="1"/>
</dbReference>
<dbReference type="InterPro" id="IPR003959">
    <property type="entry name" value="ATPase_AAA_core"/>
</dbReference>
<sequence>MKITRVHIIKAATCGGLLDGLDVGLRGPPSGPEQFDPLCLVGPNGAGKSQFLQVIAEAFQTVFHACVQDEERAKGNEDLQFEIEYVIRPARSREPVLVRLSRCGNGKRRPALKIECKDGINWVDFPAEHPATRELLPSRVIGYTSGDNETLSLPFLVSRSGYADAVGKQALAREPSATQKPIPDTRLMLVDYGTHLEVLVANLLLGPEEERIALLRDARLKDLHSFRCVIQLAHRAVPKLSAHKTSLKRRKGVQLTEELERYIDQLKRCSTCHSFEEKSETYVFDFLVTDETREAFRCFWQTSLELYSALHKLSMLNDLAIPKVSRERLLRDIKTRRFASRLPEPQDEDRVFRFEQVRFLPKAGDGVVDYVSLSDGEHQLAQILGTMCMASFPNALFLLDEPESHFNPQWRVKFISRLLDLPTANGRRADALAAANQQDCLLTTHSPFVPSDMSREKVLIFKKTAQGVEVRRPNIETFGTTFDTILEECFDIRPPMSEVPKREIEELMKSHDRNALRAGIARLGDSVEKVFLMDRLRQLSKQEGV</sequence>
<evidence type="ECO:0000313" key="2">
    <source>
        <dbReference type="EMBL" id="RKI00846.1"/>
    </source>
</evidence>
<dbReference type="InterPro" id="IPR030974">
    <property type="entry name" value="Restrict_AAA"/>
</dbReference>
<dbReference type="Pfam" id="PF13304">
    <property type="entry name" value="AAA_21"/>
    <property type="match status" value="1"/>
</dbReference>
<reference evidence="2 3" key="1">
    <citation type="submission" date="2018-09" db="EMBL/GenBank/DDBJ databases">
        <authorList>
            <person name="Livingstone P.G."/>
            <person name="Whitworth D.E."/>
        </authorList>
    </citation>
    <scope>NUCLEOTIDE SEQUENCE [LARGE SCALE GENOMIC DNA]</scope>
    <source>
        <strain evidence="2 3">CA031B</strain>
    </source>
</reference>
<accession>A0ABX9QET3</accession>
<comment type="caution">
    <text evidence="2">The sequence shown here is derived from an EMBL/GenBank/DDBJ whole genome shotgun (WGS) entry which is preliminary data.</text>
</comment>
<proteinExistence type="predicted"/>
<keyword evidence="3" id="KW-1185">Reference proteome</keyword>
<dbReference type="EMBL" id="RAWI01000233">
    <property type="protein sequence ID" value="RKI00846.1"/>
    <property type="molecule type" value="Genomic_DNA"/>
</dbReference>
<dbReference type="PANTHER" id="PTHR43581:SF4">
    <property type="entry name" value="ATP_GTP PHOSPHATASE"/>
    <property type="match status" value="1"/>
</dbReference>
<dbReference type="Proteomes" id="UP000278907">
    <property type="component" value="Unassembled WGS sequence"/>
</dbReference>
<feature type="domain" description="ATPase AAA-type core" evidence="1">
    <location>
        <begin position="328"/>
        <end position="449"/>
    </location>
</feature>
<evidence type="ECO:0000313" key="3">
    <source>
        <dbReference type="Proteomes" id="UP000278907"/>
    </source>
</evidence>
<gene>
    <name evidence="2" type="ORF">D7Y13_26205</name>
</gene>
<protein>
    <submittedName>
        <fullName evidence="2">ABC transporter</fullName>
    </submittedName>
</protein>
<dbReference type="InterPro" id="IPR027417">
    <property type="entry name" value="P-loop_NTPase"/>
</dbReference>
<dbReference type="PANTHER" id="PTHR43581">
    <property type="entry name" value="ATP/GTP PHOSPHATASE"/>
    <property type="match status" value="1"/>
</dbReference>
<dbReference type="RefSeq" id="WP_120585294.1">
    <property type="nucleotide sequence ID" value="NZ_RAWI01000233.1"/>
</dbReference>